<dbReference type="PROSITE" id="PS50076">
    <property type="entry name" value="DNAJ_2"/>
    <property type="match status" value="1"/>
</dbReference>
<name>A0A1G9R5X0_9BURK</name>
<feature type="compositionally biased region" description="Low complexity" evidence="1">
    <location>
        <begin position="128"/>
        <end position="147"/>
    </location>
</feature>
<protein>
    <submittedName>
        <fullName evidence="3">DnaJ domain-containing protein</fullName>
    </submittedName>
</protein>
<sequence length="418" mass="43187">MPGTRPTLHTHYDNLKVARDAPPEIIRAAYKVLAQRCHPDKWADAGEATQAMQTLGESQAVLLDPQRRAEHDAWIAQQEQLHQAWAAIWSMPTVKPSSPAGDASSQTAPARPDAGSAPAAAPAPPDRTAPAAAEIPAPLPTASATLPGNGPALQPPPAADLKGDCPPSIEPARPMVHAGGPAAPVPSAVLALAGVFLAPAAPDDAAPCDGAPARPEDVPAPASAPEILPEPAAALPAPAALTATAPSAPTVAPVNTAAPTMEPVAHSRISASPPPLHVWQPEALMASRPPPPPPQPAWRRRGFRPEAVLALLVGLIVLGSQWLGGRPEADAPAATPTPPLDVHDLTRPLPAPIQAAGYPQVAVAHPDARVIVASPGFAAWRQQQGRTRQAEIARILRQGSPGEVIALLHEYKRQLSDP</sequence>
<dbReference type="EMBL" id="FNHP01000003">
    <property type="protein sequence ID" value="SDM17815.1"/>
    <property type="molecule type" value="Genomic_DNA"/>
</dbReference>
<dbReference type="SUPFAM" id="SSF46565">
    <property type="entry name" value="Chaperone J-domain"/>
    <property type="match status" value="1"/>
</dbReference>
<dbReference type="PANTHER" id="PTHR44825">
    <property type="match status" value="1"/>
</dbReference>
<organism evidence="3 4">
    <name type="scientific">Oryzisolibacter propanilivorax</name>
    <dbReference type="NCBI Taxonomy" id="1527607"/>
    <lineage>
        <taxon>Bacteria</taxon>
        <taxon>Pseudomonadati</taxon>
        <taxon>Pseudomonadota</taxon>
        <taxon>Betaproteobacteria</taxon>
        <taxon>Burkholderiales</taxon>
        <taxon>Comamonadaceae</taxon>
        <taxon>Oryzisolibacter</taxon>
    </lineage>
</organism>
<feature type="region of interest" description="Disordered" evidence="1">
    <location>
        <begin position="205"/>
        <end position="224"/>
    </location>
</feature>
<dbReference type="STRING" id="1527607.SAMN05428957_1032"/>
<keyword evidence="4" id="KW-1185">Reference proteome</keyword>
<dbReference type="InterPro" id="IPR052763">
    <property type="entry name" value="DnaJ_C4"/>
</dbReference>
<evidence type="ECO:0000313" key="4">
    <source>
        <dbReference type="Proteomes" id="UP000198552"/>
    </source>
</evidence>
<dbReference type="PANTHER" id="PTHR44825:SF1">
    <property type="entry name" value="DNAJ HOMOLOG SUBFAMILY C MEMBER 4"/>
    <property type="match status" value="1"/>
</dbReference>
<dbReference type="PRINTS" id="PR00625">
    <property type="entry name" value="JDOMAIN"/>
</dbReference>
<dbReference type="InterPro" id="IPR036869">
    <property type="entry name" value="J_dom_sf"/>
</dbReference>
<dbReference type="AlphaFoldDB" id="A0A1G9R5X0"/>
<dbReference type="RefSeq" id="WP_245703864.1">
    <property type="nucleotide sequence ID" value="NZ_FNHP01000003.1"/>
</dbReference>
<dbReference type="SMART" id="SM00271">
    <property type="entry name" value="DnaJ"/>
    <property type="match status" value="1"/>
</dbReference>
<accession>A0A1G9R5X0</accession>
<gene>
    <name evidence="3" type="ORF">SAMN05428957_1032</name>
</gene>
<dbReference type="Gene3D" id="1.10.287.110">
    <property type="entry name" value="DnaJ domain"/>
    <property type="match status" value="1"/>
</dbReference>
<dbReference type="CDD" id="cd06257">
    <property type="entry name" value="DnaJ"/>
    <property type="match status" value="1"/>
</dbReference>
<feature type="region of interest" description="Disordered" evidence="1">
    <location>
        <begin position="93"/>
        <end position="172"/>
    </location>
</feature>
<dbReference type="InterPro" id="IPR001623">
    <property type="entry name" value="DnaJ_domain"/>
</dbReference>
<dbReference type="Proteomes" id="UP000198552">
    <property type="component" value="Unassembled WGS sequence"/>
</dbReference>
<proteinExistence type="predicted"/>
<evidence type="ECO:0000256" key="1">
    <source>
        <dbReference type="SAM" id="MobiDB-lite"/>
    </source>
</evidence>
<reference evidence="4" key="1">
    <citation type="submission" date="2016-10" db="EMBL/GenBank/DDBJ databases">
        <authorList>
            <person name="Varghese N."/>
            <person name="Submissions S."/>
        </authorList>
    </citation>
    <scope>NUCLEOTIDE SEQUENCE [LARGE SCALE GENOMIC DNA]</scope>
    <source>
        <strain evidence="4">EPL6</strain>
    </source>
</reference>
<evidence type="ECO:0000259" key="2">
    <source>
        <dbReference type="PROSITE" id="PS50076"/>
    </source>
</evidence>
<feature type="domain" description="J" evidence="2">
    <location>
        <begin position="10"/>
        <end position="75"/>
    </location>
</feature>
<dbReference type="Pfam" id="PF00226">
    <property type="entry name" value="DnaJ"/>
    <property type="match status" value="1"/>
</dbReference>
<feature type="compositionally biased region" description="Low complexity" evidence="1">
    <location>
        <begin position="108"/>
        <end position="120"/>
    </location>
</feature>
<evidence type="ECO:0000313" key="3">
    <source>
        <dbReference type="EMBL" id="SDM17815.1"/>
    </source>
</evidence>